<gene>
    <name evidence="1" type="ORF">RM190_08845</name>
</gene>
<sequence>MSVEPICFVTMVRGDHAMLAKWIAHHSGHVASRSALHVFLHGEDAELRRIAEGCSVITLPFDPTGAGFEDARRQLFFGLAGALRGYYRHVITLDCDEFVVMDPAAGTSLAEHLDAHPFEGPALSPLGFDVVQRRRVEKDPVDMSRPILGQRSFGFLDGTYSKPCIFRRQPNGGTQHSLAGEEWEIDPAIFLFHFRFFDVDVSGQLAKDRAAMVQSFNEHGTKHGIGTWTDRDVRLARALKLADAKDCPELTPELVEAFRTGQIDNYKSRGGRFMWKDPRRGPYRIPTRFEGIL</sequence>
<dbReference type="Proteomes" id="UP001251085">
    <property type="component" value="Unassembled WGS sequence"/>
</dbReference>
<evidence type="ECO:0008006" key="3">
    <source>
        <dbReference type="Google" id="ProtNLM"/>
    </source>
</evidence>
<dbReference type="RefSeq" id="WP_311759052.1">
    <property type="nucleotide sequence ID" value="NZ_JAVRQI010000005.1"/>
</dbReference>
<comment type="caution">
    <text evidence="1">The sequence shown here is derived from an EMBL/GenBank/DDBJ whole genome shotgun (WGS) entry which is preliminary data.</text>
</comment>
<evidence type="ECO:0000313" key="1">
    <source>
        <dbReference type="EMBL" id="MDT1061960.1"/>
    </source>
</evidence>
<accession>A0ABU3ECU2</accession>
<name>A0ABU3ECU2_9RHOB</name>
<proteinExistence type="predicted"/>
<reference evidence="2" key="1">
    <citation type="submission" date="2023-07" db="EMBL/GenBank/DDBJ databases">
        <title>Characterization of two Paracoccaceae strains isolated from Phycosphere and proposal of Xinfangfangia lacusdiani sp. nov.</title>
        <authorList>
            <person name="Deng Y."/>
            <person name="Zhang Y.Q."/>
        </authorList>
    </citation>
    <scope>NUCLEOTIDE SEQUENCE [LARGE SCALE GENOMIC DNA]</scope>
    <source>
        <strain evidence="2">CPCC 101403</strain>
    </source>
</reference>
<keyword evidence="2" id="KW-1185">Reference proteome</keyword>
<protein>
    <recommendedName>
        <fullName evidence="3">Glycosyl transferase family 2</fullName>
    </recommendedName>
</protein>
<evidence type="ECO:0000313" key="2">
    <source>
        <dbReference type="Proteomes" id="UP001251085"/>
    </source>
</evidence>
<organism evidence="1 2">
    <name type="scientific">Paracoccus broussonetiae</name>
    <dbReference type="NCBI Taxonomy" id="3075834"/>
    <lineage>
        <taxon>Bacteria</taxon>
        <taxon>Pseudomonadati</taxon>
        <taxon>Pseudomonadota</taxon>
        <taxon>Alphaproteobacteria</taxon>
        <taxon>Rhodobacterales</taxon>
        <taxon>Paracoccaceae</taxon>
        <taxon>Paracoccus</taxon>
    </lineage>
</organism>
<dbReference type="Pfam" id="PF13704">
    <property type="entry name" value="Glyco_tranf_2_4"/>
    <property type="match status" value="1"/>
</dbReference>
<dbReference type="EMBL" id="JAVRQI010000005">
    <property type="protein sequence ID" value="MDT1061960.1"/>
    <property type="molecule type" value="Genomic_DNA"/>
</dbReference>